<feature type="domain" description="Lysozyme inhibitor LprI-like N-terminal" evidence="2">
    <location>
        <begin position="31"/>
        <end position="122"/>
    </location>
</feature>
<evidence type="ECO:0000313" key="4">
    <source>
        <dbReference type="Proteomes" id="UP001156627"/>
    </source>
</evidence>
<protein>
    <recommendedName>
        <fullName evidence="2">Lysozyme inhibitor LprI-like N-terminal domain-containing protein</fullName>
    </recommendedName>
</protein>
<dbReference type="Proteomes" id="UP001156627">
    <property type="component" value="Unassembled WGS sequence"/>
</dbReference>
<feature type="signal peptide" evidence="1">
    <location>
        <begin position="1"/>
        <end position="22"/>
    </location>
</feature>
<proteinExistence type="predicted"/>
<evidence type="ECO:0000256" key="1">
    <source>
        <dbReference type="SAM" id="SignalP"/>
    </source>
</evidence>
<reference evidence="4" key="1">
    <citation type="journal article" date="2019" name="Int. J. Syst. Evol. Microbiol.">
        <title>The Global Catalogue of Microorganisms (GCM) 10K type strain sequencing project: providing services to taxonomists for standard genome sequencing and annotation.</title>
        <authorList>
            <consortium name="The Broad Institute Genomics Platform"/>
            <consortium name="The Broad Institute Genome Sequencing Center for Infectious Disease"/>
            <person name="Wu L."/>
            <person name="Ma J."/>
        </authorList>
    </citation>
    <scope>NUCLEOTIDE SEQUENCE [LARGE SCALE GENOMIC DNA]</scope>
    <source>
        <strain evidence="4">NBRC 111981</strain>
    </source>
</reference>
<feature type="chain" id="PRO_5045749329" description="Lysozyme inhibitor LprI-like N-terminal domain-containing protein" evidence="1">
    <location>
        <begin position="23"/>
        <end position="131"/>
    </location>
</feature>
<gene>
    <name evidence="3" type="ORF">GCM10007898_26650</name>
</gene>
<comment type="caution">
    <text evidence="3">The sequence shown here is derived from an EMBL/GenBank/DDBJ whole genome shotgun (WGS) entry which is preliminary data.</text>
</comment>
<accession>A0ABQ5XDC0</accession>
<dbReference type="Gene3D" id="1.20.1270.180">
    <property type="match status" value="1"/>
</dbReference>
<organism evidence="3 4">
    <name type="scientific">Dyella flagellata</name>
    <dbReference type="NCBI Taxonomy" id="1867833"/>
    <lineage>
        <taxon>Bacteria</taxon>
        <taxon>Pseudomonadati</taxon>
        <taxon>Pseudomonadota</taxon>
        <taxon>Gammaproteobacteria</taxon>
        <taxon>Lysobacterales</taxon>
        <taxon>Rhodanobacteraceae</taxon>
        <taxon>Dyella</taxon>
    </lineage>
</organism>
<sequence>MFRKSSFVLGVTFCIAALPASALQTDAFSACLDQAEGAAGAILDCHKAEVARWDPRLNAAYQTLLHRYNGEQRTQLQQAQRAWLKHHLSETHRLAAQPEDIGDMAFMESEDFELNDLVQRTLVLEKLVKQK</sequence>
<dbReference type="Pfam" id="PF07007">
    <property type="entry name" value="LprI"/>
    <property type="match status" value="1"/>
</dbReference>
<evidence type="ECO:0000313" key="3">
    <source>
        <dbReference type="EMBL" id="GLQ89093.1"/>
    </source>
</evidence>
<dbReference type="RefSeq" id="WP_284332533.1">
    <property type="nucleotide sequence ID" value="NZ_BSOA01000028.1"/>
</dbReference>
<dbReference type="InterPro" id="IPR009739">
    <property type="entry name" value="LprI-like_N"/>
</dbReference>
<keyword evidence="1" id="KW-0732">Signal</keyword>
<name>A0ABQ5XDC0_9GAMM</name>
<keyword evidence="4" id="KW-1185">Reference proteome</keyword>
<dbReference type="EMBL" id="BSOA01000028">
    <property type="protein sequence ID" value="GLQ89093.1"/>
    <property type="molecule type" value="Genomic_DNA"/>
</dbReference>
<evidence type="ECO:0000259" key="2">
    <source>
        <dbReference type="Pfam" id="PF07007"/>
    </source>
</evidence>